<organism evidence="3 4">
    <name type="scientific">Flavobacterium okayamense</name>
    <dbReference type="NCBI Taxonomy" id="2830782"/>
    <lineage>
        <taxon>Bacteria</taxon>
        <taxon>Pseudomonadati</taxon>
        <taxon>Bacteroidota</taxon>
        <taxon>Flavobacteriia</taxon>
        <taxon>Flavobacteriales</taxon>
        <taxon>Flavobacteriaceae</taxon>
        <taxon>Flavobacterium</taxon>
    </lineage>
</organism>
<dbReference type="InterPro" id="IPR005094">
    <property type="entry name" value="Endonuclease_MobA/VirD2"/>
</dbReference>
<sequence>MIANKKIGRDFYGVLKYNQGKVDKGEAIVLDTNLASRKVVMQTKEFNVVRQLRPNLSKAVYHTSLSLPYTDSLSDKEFTDLAREYLEGMKFTDTNYIIYKHLDRDHSHIHIVANRVKFSGDVVSDSHDYKRSEAIVRKLELKYNLTVLKEGKVTNVLSKGEIEKCLRTGEAPERLELQRIINEIIKHNLSIFEFEKKLKEKKVNIKLNASQEGKISGISFEYKGKTYKGSQVNRNHLSWNKLKIKLYEQNRIDPVILKNTGRIKENQRETTRLVQSINRNSQSFNQESTHTFKENRGNEIKKNPRPRLRR</sequence>
<evidence type="ECO:0000313" key="3">
    <source>
        <dbReference type="EMBL" id="BCY28366.1"/>
    </source>
</evidence>
<proteinExistence type="predicted"/>
<dbReference type="Pfam" id="PF03432">
    <property type="entry name" value="Relaxase"/>
    <property type="match status" value="1"/>
</dbReference>
<evidence type="ECO:0000256" key="1">
    <source>
        <dbReference type="SAM" id="MobiDB-lite"/>
    </source>
</evidence>
<dbReference type="Proteomes" id="UP000825258">
    <property type="component" value="Chromosome"/>
</dbReference>
<keyword evidence="4" id="KW-1185">Reference proteome</keyword>
<evidence type="ECO:0000259" key="2">
    <source>
        <dbReference type="Pfam" id="PF03432"/>
    </source>
</evidence>
<accession>A0ABM7S4C6</accession>
<feature type="compositionally biased region" description="Polar residues" evidence="1">
    <location>
        <begin position="275"/>
        <end position="289"/>
    </location>
</feature>
<feature type="domain" description="MobA/VirD2-like nuclease" evidence="2">
    <location>
        <begin position="17"/>
        <end position="145"/>
    </location>
</feature>
<gene>
    <name evidence="3" type="ORF">KK2020170_12340</name>
</gene>
<feature type="compositionally biased region" description="Basic and acidic residues" evidence="1">
    <location>
        <begin position="290"/>
        <end position="302"/>
    </location>
</feature>
<dbReference type="EMBL" id="AP024749">
    <property type="protein sequence ID" value="BCY28366.1"/>
    <property type="molecule type" value="Genomic_DNA"/>
</dbReference>
<feature type="region of interest" description="Disordered" evidence="1">
    <location>
        <begin position="275"/>
        <end position="310"/>
    </location>
</feature>
<protein>
    <recommendedName>
        <fullName evidence="2">MobA/VirD2-like nuclease domain-containing protein</fullName>
    </recommendedName>
</protein>
<evidence type="ECO:0000313" key="4">
    <source>
        <dbReference type="Proteomes" id="UP000825258"/>
    </source>
</evidence>
<name>A0ABM7S4C6_9FLAO</name>
<reference evidence="3 4" key="1">
    <citation type="submission" date="2021-06" db="EMBL/GenBank/DDBJ databases">
        <title>Whole genome sequences of Flavobacterium sp. KK2020170 and assembly.</title>
        <authorList>
            <person name="Kitahara K."/>
            <person name="Miyoshi S."/>
            <person name="Uesaka K."/>
        </authorList>
    </citation>
    <scope>NUCLEOTIDE SEQUENCE [LARGE SCALE GENOMIC DNA]</scope>
    <source>
        <strain evidence="3 4">KK2020170</strain>
    </source>
</reference>
<dbReference type="RefSeq" id="WP_221259937.1">
    <property type="nucleotide sequence ID" value="NZ_AP024749.1"/>
</dbReference>